<keyword evidence="7" id="KW-1185">Reference proteome</keyword>
<evidence type="ECO:0000256" key="2">
    <source>
        <dbReference type="ARBA" id="ARBA00011245"/>
    </source>
</evidence>
<dbReference type="RefSeq" id="WP_170116132.1">
    <property type="nucleotide sequence ID" value="NZ_QJJX01000047.1"/>
</dbReference>
<accession>A0A318HQM0</accession>
<comment type="caution">
    <text evidence="6">The sequence shown here is derived from an EMBL/GenBank/DDBJ whole genome shotgun (WGS) entry which is preliminary data.</text>
</comment>
<feature type="domain" description="Glycosyl-hydrolase 97 N-terminal" evidence="5">
    <location>
        <begin position="23"/>
        <end position="213"/>
    </location>
</feature>
<dbReference type="GO" id="GO:0016787">
    <property type="term" value="F:hydrolase activity"/>
    <property type="evidence" value="ECO:0007669"/>
    <property type="project" value="UniProtKB-KW"/>
</dbReference>
<comment type="cofactor">
    <cofactor evidence="1">
        <name>Ca(2+)</name>
        <dbReference type="ChEBI" id="CHEBI:29108"/>
    </cofactor>
</comment>
<sequence length="214" mass="24279">MRNLILSVCLVLFAALDAMAQQVSSPNGDVKVTFNLDNSTPTYAVAFRGKAVVKPSRLGLALAKGGDLLDGFTLLGEERGAADEIWTPVWGENRTIRNHYNELLVRLEQKSTQRRLNIRFRVYDDGMGLRYEFPQEGKLNYFVVSDERTEFAMDGDHTAWWIPGDYDTQEYEYTQSKLSEVRQRMKEAITNNMSQTTFSPTGVQTSLMMKTDNG</sequence>
<dbReference type="STRING" id="1122991.GCA_000613445_00028"/>
<evidence type="ECO:0000256" key="1">
    <source>
        <dbReference type="ARBA" id="ARBA00001913"/>
    </source>
</evidence>
<dbReference type="Pfam" id="PF14508">
    <property type="entry name" value="GH97_N"/>
    <property type="match status" value="1"/>
</dbReference>
<keyword evidence="4" id="KW-0732">Signal</keyword>
<keyword evidence="6" id="KW-0378">Hydrolase</keyword>
<feature type="chain" id="PRO_5016363976" evidence="4">
    <location>
        <begin position="21"/>
        <end position="214"/>
    </location>
</feature>
<feature type="signal peptide" evidence="4">
    <location>
        <begin position="1"/>
        <end position="20"/>
    </location>
</feature>
<feature type="non-terminal residue" evidence="6">
    <location>
        <position position="214"/>
    </location>
</feature>
<dbReference type="Proteomes" id="UP000248314">
    <property type="component" value="Unassembled WGS sequence"/>
</dbReference>
<proteinExistence type="predicted"/>
<organism evidence="6 7">
    <name type="scientific">Hoylesella shahii DSM 15611 = JCM 12083</name>
    <dbReference type="NCBI Taxonomy" id="1122991"/>
    <lineage>
        <taxon>Bacteria</taxon>
        <taxon>Pseudomonadati</taxon>
        <taxon>Bacteroidota</taxon>
        <taxon>Bacteroidia</taxon>
        <taxon>Bacteroidales</taxon>
        <taxon>Prevotellaceae</taxon>
        <taxon>Hoylesella</taxon>
    </lineage>
</organism>
<keyword evidence="3" id="KW-0106">Calcium</keyword>
<dbReference type="AlphaFoldDB" id="A0A318HQM0"/>
<dbReference type="InterPro" id="IPR029486">
    <property type="entry name" value="GH97_N"/>
</dbReference>
<dbReference type="InterPro" id="IPR014718">
    <property type="entry name" value="GH-type_carb-bd"/>
</dbReference>
<evidence type="ECO:0000313" key="7">
    <source>
        <dbReference type="Proteomes" id="UP000248314"/>
    </source>
</evidence>
<evidence type="ECO:0000256" key="3">
    <source>
        <dbReference type="ARBA" id="ARBA00022837"/>
    </source>
</evidence>
<protein>
    <submittedName>
        <fullName evidence="6">Glycosyl hydrolase family 97</fullName>
    </submittedName>
</protein>
<evidence type="ECO:0000256" key="4">
    <source>
        <dbReference type="SAM" id="SignalP"/>
    </source>
</evidence>
<dbReference type="InterPro" id="IPR052720">
    <property type="entry name" value="Glycosyl_hydrolase_97"/>
</dbReference>
<dbReference type="PANTHER" id="PTHR35803">
    <property type="entry name" value="GLUCAN 1,4-ALPHA-GLUCOSIDASE SUSB-RELATED"/>
    <property type="match status" value="1"/>
</dbReference>
<reference evidence="6 7" key="1">
    <citation type="submission" date="2018-05" db="EMBL/GenBank/DDBJ databases">
        <title>Genomic Encyclopedia of Type Strains, Phase I: the one thousand microbial genomes (KMG-I) project.</title>
        <authorList>
            <person name="Kyrpides N."/>
        </authorList>
    </citation>
    <scope>NUCLEOTIDE SEQUENCE [LARGE SCALE GENOMIC DNA]</scope>
    <source>
        <strain evidence="6 7">DSM 15611</strain>
    </source>
</reference>
<dbReference type="EMBL" id="QJJX01000047">
    <property type="protein sequence ID" value="PXX18908.1"/>
    <property type="molecule type" value="Genomic_DNA"/>
</dbReference>
<comment type="subunit">
    <text evidence="2">Monomer.</text>
</comment>
<dbReference type="Gene3D" id="2.70.98.10">
    <property type="match status" value="1"/>
</dbReference>
<dbReference type="GO" id="GO:0030246">
    <property type="term" value="F:carbohydrate binding"/>
    <property type="evidence" value="ECO:0007669"/>
    <property type="project" value="InterPro"/>
</dbReference>
<gene>
    <name evidence="6" type="ORF">EJ73_02583</name>
</gene>
<evidence type="ECO:0000313" key="6">
    <source>
        <dbReference type="EMBL" id="PXX18908.1"/>
    </source>
</evidence>
<evidence type="ECO:0000259" key="5">
    <source>
        <dbReference type="Pfam" id="PF14508"/>
    </source>
</evidence>
<name>A0A318HQM0_9BACT</name>
<dbReference type="PANTHER" id="PTHR35803:SF1">
    <property type="entry name" value="GLUCAN 1,4-ALPHA-GLUCOSIDASE SUSB"/>
    <property type="match status" value="1"/>
</dbReference>